<dbReference type="Proteomes" id="UP000822688">
    <property type="component" value="Chromosome 7"/>
</dbReference>
<name>A0A8T0H8V2_CERPU</name>
<sequence>MGDMSKAGTDKTSLEERQRVEKKMREAKHEEFTPRWFKTLHPHFGAIWKYPNIMASTMSTARRYRLKQLASWKTWKN</sequence>
<feature type="compositionally biased region" description="Basic and acidic residues" evidence="1">
    <location>
        <begin position="8"/>
        <end position="26"/>
    </location>
</feature>
<dbReference type="Pfam" id="PF01237">
    <property type="entry name" value="Oxysterol_BP"/>
    <property type="match status" value="1"/>
</dbReference>
<protein>
    <submittedName>
        <fullName evidence="2">Uncharacterized protein</fullName>
    </submittedName>
</protein>
<evidence type="ECO:0000256" key="1">
    <source>
        <dbReference type="SAM" id="MobiDB-lite"/>
    </source>
</evidence>
<dbReference type="AlphaFoldDB" id="A0A8T0H8V2"/>
<reference evidence="2" key="1">
    <citation type="submission" date="2020-06" db="EMBL/GenBank/DDBJ databases">
        <title>WGS assembly of Ceratodon purpureus strain R40.</title>
        <authorList>
            <person name="Carey S.B."/>
            <person name="Jenkins J."/>
            <person name="Shu S."/>
            <person name="Lovell J.T."/>
            <person name="Sreedasyam A."/>
            <person name="Maumus F."/>
            <person name="Tiley G.P."/>
            <person name="Fernandez-Pozo N."/>
            <person name="Barry K."/>
            <person name="Chen C."/>
            <person name="Wang M."/>
            <person name="Lipzen A."/>
            <person name="Daum C."/>
            <person name="Saski C.A."/>
            <person name="Payton A.C."/>
            <person name="Mcbreen J.C."/>
            <person name="Conrad R.E."/>
            <person name="Kollar L.M."/>
            <person name="Olsson S."/>
            <person name="Huttunen S."/>
            <person name="Landis J.B."/>
            <person name="Wickett N.J."/>
            <person name="Johnson M.G."/>
            <person name="Rensing S.A."/>
            <person name="Grimwood J."/>
            <person name="Schmutz J."/>
            <person name="Mcdaniel S.F."/>
        </authorList>
    </citation>
    <scope>NUCLEOTIDE SEQUENCE</scope>
    <source>
        <strain evidence="2">R40</strain>
    </source>
</reference>
<evidence type="ECO:0000313" key="3">
    <source>
        <dbReference type="Proteomes" id="UP000822688"/>
    </source>
</evidence>
<comment type="caution">
    <text evidence="2">The sequence shown here is derived from an EMBL/GenBank/DDBJ whole genome shotgun (WGS) entry which is preliminary data.</text>
</comment>
<dbReference type="GO" id="GO:0008289">
    <property type="term" value="F:lipid binding"/>
    <property type="evidence" value="ECO:0007669"/>
    <property type="project" value="InterPro"/>
</dbReference>
<dbReference type="InterPro" id="IPR000648">
    <property type="entry name" value="Oxysterol-bd"/>
</dbReference>
<feature type="region of interest" description="Disordered" evidence="1">
    <location>
        <begin position="1"/>
        <end position="26"/>
    </location>
</feature>
<dbReference type="Gene3D" id="3.30.70.3490">
    <property type="match status" value="1"/>
</dbReference>
<dbReference type="SUPFAM" id="SSF144000">
    <property type="entry name" value="Oxysterol-binding protein-like"/>
    <property type="match status" value="1"/>
</dbReference>
<keyword evidence="3" id="KW-1185">Reference proteome</keyword>
<dbReference type="EMBL" id="CM026428">
    <property type="protein sequence ID" value="KAG0566678.1"/>
    <property type="molecule type" value="Genomic_DNA"/>
</dbReference>
<accession>A0A8T0H8V2</accession>
<organism evidence="2 3">
    <name type="scientific">Ceratodon purpureus</name>
    <name type="common">Fire moss</name>
    <name type="synonym">Dicranum purpureum</name>
    <dbReference type="NCBI Taxonomy" id="3225"/>
    <lineage>
        <taxon>Eukaryota</taxon>
        <taxon>Viridiplantae</taxon>
        <taxon>Streptophyta</taxon>
        <taxon>Embryophyta</taxon>
        <taxon>Bryophyta</taxon>
        <taxon>Bryophytina</taxon>
        <taxon>Bryopsida</taxon>
        <taxon>Dicranidae</taxon>
        <taxon>Pseudoditrichales</taxon>
        <taxon>Ditrichaceae</taxon>
        <taxon>Ceratodon</taxon>
    </lineage>
</organism>
<dbReference type="InterPro" id="IPR037239">
    <property type="entry name" value="OSBP_sf"/>
</dbReference>
<gene>
    <name evidence="2" type="ORF">KC19_7G081000</name>
</gene>
<proteinExistence type="predicted"/>
<evidence type="ECO:0000313" key="2">
    <source>
        <dbReference type="EMBL" id="KAG0566678.1"/>
    </source>
</evidence>